<name>A0A6P1GGT8_SPHYA</name>
<proteinExistence type="predicted"/>
<dbReference type="RefSeq" id="WP_159366600.1">
    <property type="nucleotide sequence ID" value="NZ_CP047218.1"/>
</dbReference>
<protein>
    <submittedName>
        <fullName evidence="1">Uncharacterized protein</fullName>
    </submittedName>
</protein>
<dbReference type="EMBL" id="CP047218">
    <property type="protein sequence ID" value="QHD67726.1"/>
    <property type="molecule type" value="Genomic_DNA"/>
</dbReference>
<accession>A0A6P1GGT8</accession>
<dbReference type="Proteomes" id="UP000464086">
    <property type="component" value="Chromosome"/>
</dbReference>
<sequence>MKMAIAATQDLKSDAVKDRSMHMSTFAFSQRSEKLQRRCKRAEEHGWETVREPR</sequence>
<organism evidence="1 2">
    <name type="scientific">Sphingobium yanoikuyae</name>
    <name type="common">Sphingomonas yanoikuyae</name>
    <dbReference type="NCBI Taxonomy" id="13690"/>
    <lineage>
        <taxon>Bacteria</taxon>
        <taxon>Pseudomonadati</taxon>
        <taxon>Pseudomonadota</taxon>
        <taxon>Alphaproteobacteria</taxon>
        <taxon>Sphingomonadales</taxon>
        <taxon>Sphingomonadaceae</taxon>
        <taxon>Sphingobium</taxon>
    </lineage>
</organism>
<reference evidence="1 2" key="1">
    <citation type="submission" date="2019-12" db="EMBL/GenBank/DDBJ databases">
        <title>Functional and genomic insights into the Sphingobium yanoikuyae YC-JY1, a bacterium efficiently degrading bisphenol A.</title>
        <authorList>
            <person name="Jia Y."/>
            <person name="Li X."/>
            <person name="Wang J."/>
            <person name="Eltoukhy A."/>
            <person name="Lamraoui I."/>
            <person name="Yan Y."/>
        </authorList>
    </citation>
    <scope>NUCLEOTIDE SEQUENCE [LARGE SCALE GENOMIC DNA]</scope>
    <source>
        <strain evidence="1 2">YC-JY1</strain>
    </source>
</reference>
<dbReference type="AlphaFoldDB" id="A0A6P1GGT8"/>
<evidence type="ECO:0000313" key="2">
    <source>
        <dbReference type="Proteomes" id="UP000464086"/>
    </source>
</evidence>
<evidence type="ECO:0000313" key="1">
    <source>
        <dbReference type="EMBL" id="QHD67726.1"/>
    </source>
</evidence>
<gene>
    <name evidence="1" type="ORF">GS397_12205</name>
</gene>